<feature type="chain" id="PRO_5046617603" evidence="1">
    <location>
        <begin position="20"/>
        <end position="315"/>
    </location>
</feature>
<evidence type="ECO:0000256" key="1">
    <source>
        <dbReference type="SAM" id="SignalP"/>
    </source>
</evidence>
<dbReference type="EMBL" id="JAWRVE010000087">
    <property type="protein sequence ID" value="KAL1861396.1"/>
    <property type="molecule type" value="Genomic_DNA"/>
</dbReference>
<keyword evidence="3" id="KW-1185">Reference proteome</keyword>
<reference evidence="2 3" key="1">
    <citation type="journal article" date="2024" name="IMA Fungus">
        <title>IMA Genome - F19 : A genome assembly and annotation guide to empower mycologists, including annotated draft genome sequences of Ceratocystis pirilliformis, Diaporthe australafricana, Fusarium ophioides, Paecilomyces lecythidis, and Sporothrix stenoceras.</title>
        <authorList>
            <person name="Aylward J."/>
            <person name="Wilson A.M."/>
            <person name="Visagie C.M."/>
            <person name="Spraker J."/>
            <person name="Barnes I."/>
            <person name="Buitendag C."/>
            <person name="Ceriani C."/>
            <person name="Del Mar Angel L."/>
            <person name="du Plessis D."/>
            <person name="Fuchs T."/>
            <person name="Gasser K."/>
            <person name="Kramer D."/>
            <person name="Li W."/>
            <person name="Munsamy K."/>
            <person name="Piso A."/>
            <person name="Price J.L."/>
            <person name="Sonnekus B."/>
            <person name="Thomas C."/>
            <person name="van der Nest A."/>
            <person name="van Dijk A."/>
            <person name="van Heerden A."/>
            <person name="van Vuuren N."/>
            <person name="Yilmaz N."/>
            <person name="Duong T.A."/>
            <person name="van der Merwe N.A."/>
            <person name="Wingfield M.J."/>
            <person name="Wingfield B.D."/>
        </authorList>
    </citation>
    <scope>NUCLEOTIDE SEQUENCE [LARGE SCALE GENOMIC DNA]</scope>
    <source>
        <strain evidence="2 3">CMW 18300</strain>
    </source>
</reference>
<keyword evidence="1" id="KW-0732">Signal</keyword>
<evidence type="ECO:0000313" key="3">
    <source>
        <dbReference type="Proteomes" id="UP001583177"/>
    </source>
</evidence>
<evidence type="ECO:0000313" key="2">
    <source>
        <dbReference type="EMBL" id="KAL1861396.1"/>
    </source>
</evidence>
<name>A0ABR3WGB7_9PEZI</name>
<dbReference type="Proteomes" id="UP001583177">
    <property type="component" value="Unassembled WGS sequence"/>
</dbReference>
<feature type="signal peptide" evidence="1">
    <location>
        <begin position="1"/>
        <end position="19"/>
    </location>
</feature>
<sequence>MKPSLALALVAMGTSLSDALCIRKTKSASSSTAVSKMAASSSSTSSRQTDTETRAPLATWIWNTTLITDASETSQFFTFAQEQGLQRAYLHVDADIDNLFFENFIQQCNTSGIVVEALMGNAEWILGSGTPSLQSNLEWIEQYQGNASAGARFSGVHMDIELWSLSDWQSMLGTYIPAWQNIVNSVSSFARSHGIPTAADLPFWTYTMSDPTTGEAMDSWMLNALDSATFMTYRNTVSELFDVAEKPLTAADAAGKPVYVAVETVASTEAKVSFKGLATVTSLSTSLQSIKMECSNHTSFAGIAVHDYAGWLALG</sequence>
<protein>
    <submittedName>
        <fullName evidence="2">Uncharacterized protein</fullName>
    </submittedName>
</protein>
<comment type="caution">
    <text evidence="2">The sequence shown here is derived from an EMBL/GenBank/DDBJ whole genome shotgun (WGS) entry which is preliminary data.</text>
</comment>
<proteinExistence type="predicted"/>
<organism evidence="2 3">
    <name type="scientific">Diaporthe australafricana</name>
    <dbReference type="NCBI Taxonomy" id="127596"/>
    <lineage>
        <taxon>Eukaryota</taxon>
        <taxon>Fungi</taxon>
        <taxon>Dikarya</taxon>
        <taxon>Ascomycota</taxon>
        <taxon>Pezizomycotina</taxon>
        <taxon>Sordariomycetes</taxon>
        <taxon>Sordariomycetidae</taxon>
        <taxon>Diaporthales</taxon>
        <taxon>Diaporthaceae</taxon>
        <taxon>Diaporthe</taxon>
    </lineage>
</organism>
<accession>A0ABR3WGB7</accession>
<gene>
    <name evidence="2" type="ORF">Daus18300_008927</name>
</gene>